<evidence type="ECO:0000313" key="2">
    <source>
        <dbReference type="EMBL" id="ALF47608.1"/>
    </source>
</evidence>
<dbReference type="KEGG" id="ccoc:CCON33237_0927"/>
<dbReference type="SUPFAM" id="SSF55785">
    <property type="entry name" value="PYP-like sensor domain (PAS domain)"/>
    <property type="match status" value="1"/>
</dbReference>
<dbReference type="Pfam" id="PF08447">
    <property type="entry name" value="PAS_3"/>
    <property type="match status" value="1"/>
</dbReference>
<dbReference type="EMBL" id="CP012541">
    <property type="protein sequence ID" value="ALF47608.1"/>
    <property type="molecule type" value="Genomic_DNA"/>
</dbReference>
<dbReference type="NCBIfam" id="TIGR00229">
    <property type="entry name" value="sensory_box"/>
    <property type="match status" value="1"/>
</dbReference>
<dbReference type="RefSeq" id="WP_054196611.1">
    <property type="nucleotide sequence ID" value="NZ_CABPUF010000003.1"/>
</dbReference>
<evidence type="ECO:0000259" key="1">
    <source>
        <dbReference type="PROSITE" id="PS50112"/>
    </source>
</evidence>
<dbReference type="InterPro" id="IPR035965">
    <property type="entry name" value="PAS-like_dom_sf"/>
</dbReference>
<dbReference type="InterPro" id="IPR013655">
    <property type="entry name" value="PAS_fold_3"/>
</dbReference>
<evidence type="ECO:0000313" key="3">
    <source>
        <dbReference type="Proteomes" id="UP000066049"/>
    </source>
</evidence>
<dbReference type="InterPro" id="IPR000014">
    <property type="entry name" value="PAS"/>
</dbReference>
<dbReference type="PATRIC" id="fig|199.248.peg.961"/>
<dbReference type="PROSITE" id="PS50112">
    <property type="entry name" value="PAS"/>
    <property type="match status" value="1"/>
</dbReference>
<dbReference type="Gene3D" id="3.30.450.20">
    <property type="entry name" value="PAS domain"/>
    <property type="match status" value="1"/>
</dbReference>
<dbReference type="CDD" id="cd00130">
    <property type="entry name" value="PAS"/>
    <property type="match status" value="1"/>
</dbReference>
<accession>A0A0M3V2B1</accession>
<organism evidence="2 3">
    <name type="scientific">Campylobacter concisus</name>
    <dbReference type="NCBI Taxonomy" id="199"/>
    <lineage>
        <taxon>Bacteria</taxon>
        <taxon>Pseudomonadati</taxon>
        <taxon>Campylobacterota</taxon>
        <taxon>Epsilonproteobacteria</taxon>
        <taxon>Campylobacterales</taxon>
        <taxon>Campylobacteraceae</taxon>
        <taxon>Campylobacter</taxon>
    </lineage>
</organism>
<reference evidence="3" key="1">
    <citation type="submission" date="2015-08" db="EMBL/GenBank/DDBJ databases">
        <title>Comparative genomics of the Campylobacter concisus group.</title>
        <authorList>
            <person name="Miller W.G."/>
            <person name="Yee E."/>
            <person name="Chapman M.H."/>
            <person name="Huynh S."/>
            <person name="Bono J.L."/>
            <person name="On S.L.W."/>
            <person name="St Leger J."/>
            <person name="Foster G."/>
            <person name="Parker C.T."/>
        </authorList>
    </citation>
    <scope>NUCLEOTIDE SEQUENCE [LARGE SCALE GENOMIC DNA]</scope>
    <source>
        <strain evidence="3">ATCC 33237</strain>
    </source>
</reference>
<protein>
    <submittedName>
        <fullName evidence="2">PAS sensor-containing signal-transduction protein</fullName>
    </submittedName>
</protein>
<dbReference type="GeneID" id="28662603"/>
<name>A0A0M3V2B1_9BACT</name>
<sequence>MPIEREYGVDENAFLVSKTDTKGRITYCNEPFLEIVGVKQGDVLGKPHNIIRHPDMPRVIFKLLWERIQNKEEMFAFIKNKTLNGGYYWVFGNITASLDQQDNVVGYYSVRRKPNAKAIEIIKPLYAKLLELERDGGIEASKKYLLNFLEEKSTSYDEFINNLQRF</sequence>
<proteinExistence type="predicted"/>
<dbReference type="Proteomes" id="UP000066049">
    <property type="component" value="Chromosome"/>
</dbReference>
<gene>
    <name evidence="2" type="ORF">CCON33237_0927</name>
</gene>
<feature type="domain" description="PAS" evidence="1">
    <location>
        <begin position="20"/>
        <end position="71"/>
    </location>
</feature>
<dbReference type="AlphaFoldDB" id="A0A0M3V2B1"/>